<feature type="active site" description="Proton acceptor" evidence="5">
    <location>
        <position position="239"/>
    </location>
</feature>
<feature type="site" description="Important for catalytic activity" evidence="7">
    <location>
        <position position="213"/>
    </location>
</feature>
<feature type="binding site" evidence="6">
    <location>
        <position position="239"/>
    </location>
    <ligand>
        <name>Mg(2+)</name>
        <dbReference type="ChEBI" id="CHEBI:18420"/>
        <label>1</label>
    </ligand>
</feature>
<dbReference type="GO" id="GO:0008311">
    <property type="term" value="F:double-stranded DNA 3'-5' DNA exonuclease activity"/>
    <property type="evidence" value="ECO:0007669"/>
    <property type="project" value="TreeGrafter"/>
</dbReference>
<keyword evidence="6" id="KW-0464">Manganese</keyword>
<evidence type="ECO:0000259" key="8">
    <source>
        <dbReference type="Pfam" id="PF03372"/>
    </source>
</evidence>
<dbReference type="NCBIfam" id="TIGR00633">
    <property type="entry name" value="xth"/>
    <property type="match status" value="1"/>
</dbReference>
<keyword evidence="4 6" id="KW-0460">Magnesium</keyword>
<dbReference type="STRING" id="1862672.BO225_07900"/>
<evidence type="ECO:0000313" key="10">
    <source>
        <dbReference type="Proteomes" id="UP000186705"/>
    </source>
</evidence>
<name>A0A1U7NLK2_9FIRM</name>
<evidence type="ECO:0000256" key="2">
    <source>
        <dbReference type="ARBA" id="ARBA00022723"/>
    </source>
</evidence>
<dbReference type="PANTHER" id="PTHR22748">
    <property type="entry name" value="AP ENDONUCLEASE"/>
    <property type="match status" value="1"/>
</dbReference>
<organism evidence="9 10">
    <name type="scientific">Dubosiella newyorkensis</name>
    <dbReference type="NCBI Taxonomy" id="1862672"/>
    <lineage>
        <taxon>Bacteria</taxon>
        <taxon>Bacillati</taxon>
        <taxon>Bacillota</taxon>
        <taxon>Erysipelotrichia</taxon>
        <taxon>Erysipelotrichales</taxon>
        <taxon>Erysipelotrichaceae</taxon>
        <taxon>Dubosiella</taxon>
    </lineage>
</organism>
<feature type="domain" description="Endonuclease/exonuclease/phosphatase" evidence="8">
    <location>
        <begin position="4"/>
        <end position="239"/>
    </location>
</feature>
<sequence>MKFLTWNVNGIRAIQKKGFEEIISILDPDFVCLQETKAQPEQIDLEDFYPYEYINSAKKKGYSGTMIMSYDEPLNVFYGIGQEEHDQEGRVITLEYENYYLINVYIPNAGENLKRLEYRKEWDIAFGKYIKSLDKPILLCGDFNVAIHEIDVYDPNAAQGHGGYTDEERQGFQKNLLSDLVDIYRLKHPEERKYTWWSYYERGRERGEGWRIDYWLISPSLVDKVRSVMILDDIYGSDHCPVLLDIDL</sequence>
<dbReference type="PANTHER" id="PTHR22748:SF6">
    <property type="entry name" value="DNA-(APURINIC OR APYRIMIDINIC SITE) ENDONUCLEASE"/>
    <property type="match status" value="1"/>
</dbReference>
<evidence type="ECO:0000256" key="1">
    <source>
        <dbReference type="ARBA" id="ARBA00007092"/>
    </source>
</evidence>
<protein>
    <submittedName>
        <fullName evidence="9">Exodeoxyribonuclease III</fullName>
    </submittedName>
</protein>
<feature type="binding site" evidence="6">
    <location>
        <position position="144"/>
    </location>
    <ligand>
        <name>Mg(2+)</name>
        <dbReference type="ChEBI" id="CHEBI:18420"/>
        <label>1</label>
    </ligand>
</feature>
<dbReference type="GeneID" id="78275859"/>
<dbReference type="RefSeq" id="WP_076341724.1">
    <property type="nucleotide sequence ID" value="NZ_CAPDDE010000032.1"/>
</dbReference>
<feature type="binding site" evidence="6">
    <location>
        <position position="142"/>
    </location>
    <ligand>
        <name>Mg(2+)</name>
        <dbReference type="ChEBI" id="CHEBI:18420"/>
        <label>1</label>
    </ligand>
</feature>
<feature type="active site" evidence="5">
    <location>
        <position position="105"/>
    </location>
</feature>
<dbReference type="InterPro" id="IPR020847">
    <property type="entry name" value="AP_endonuclease_F1_BS"/>
</dbReference>
<comment type="caution">
    <text evidence="9">The sequence shown here is derived from an EMBL/GenBank/DDBJ whole genome shotgun (WGS) entry which is preliminary data.</text>
</comment>
<dbReference type="OrthoDB" id="9803914at2"/>
<reference evidence="9 10" key="1">
    <citation type="submission" date="2016-11" db="EMBL/GenBank/DDBJ databases">
        <title>Description of two novel members of the family Erysipelotrichaceae: Ileibacterium lipovorans gen. nov., sp. nov. and Dubosiella newyorkensis, gen. nov., sp. nov.</title>
        <authorList>
            <person name="Cox L.M."/>
            <person name="Sohn J."/>
            <person name="Tyrrell K.L."/>
            <person name="Citron D.M."/>
            <person name="Lawson P.A."/>
            <person name="Patel N.B."/>
            <person name="Iizumi T."/>
            <person name="Perez-Perez G.I."/>
            <person name="Goldstein E.J."/>
            <person name="Blaser M.J."/>
        </authorList>
    </citation>
    <scope>NUCLEOTIDE SEQUENCE [LARGE SCALE GENOMIC DNA]</scope>
    <source>
        <strain evidence="9 10">NYU-BL-A4</strain>
    </source>
</reference>
<keyword evidence="2 6" id="KW-0479">Metal-binding</keyword>
<comment type="similarity">
    <text evidence="1">Belongs to the DNA repair enzymes AP/ExoA family.</text>
</comment>
<feature type="site" description="Interaction with DNA substrate" evidence="7">
    <location>
        <position position="239"/>
    </location>
</feature>
<evidence type="ECO:0000256" key="4">
    <source>
        <dbReference type="ARBA" id="ARBA00022842"/>
    </source>
</evidence>
<feature type="site" description="Transition state stabilizer" evidence="7">
    <location>
        <position position="144"/>
    </location>
</feature>
<dbReference type="GO" id="GO:0008081">
    <property type="term" value="F:phosphoric diester hydrolase activity"/>
    <property type="evidence" value="ECO:0007669"/>
    <property type="project" value="TreeGrafter"/>
</dbReference>
<gene>
    <name evidence="9" type="ORF">BO225_07900</name>
</gene>
<dbReference type="Pfam" id="PF03372">
    <property type="entry name" value="Exo_endo_phos"/>
    <property type="match status" value="1"/>
</dbReference>
<dbReference type="EMBL" id="MPKA01000082">
    <property type="protein sequence ID" value="OLU45670.1"/>
    <property type="molecule type" value="Genomic_DNA"/>
</dbReference>
<evidence type="ECO:0000256" key="3">
    <source>
        <dbReference type="ARBA" id="ARBA00022801"/>
    </source>
</evidence>
<dbReference type="InterPro" id="IPR005135">
    <property type="entry name" value="Endo/exonuclease/phosphatase"/>
</dbReference>
<evidence type="ECO:0000256" key="7">
    <source>
        <dbReference type="PIRSR" id="PIRSR604808-3"/>
    </source>
</evidence>
<feature type="binding site" evidence="6">
    <location>
        <position position="238"/>
    </location>
    <ligand>
        <name>Mg(2+)</name>
        <dbReference type="ChEBI" id="CHEBI:18420"/>
        <label>1</label>
    </ligand>
</feature>
<dbReference type="PROSITE" id="PS00726">
    <property type="entry name" value="AP_NUCLEASE_F1_1"/>
    <property type="match status" value="1"/>
</dbReference>
<keyword evidence="3" id="KW-0378">Hydrolase</keyword>
<feature type="binding site" evidence="6">
    <location>
        <position position="35"/>
    </location>
    <ligand>
        <name>Mg(2+)</name>
        <dbReference type="ChEBI" id="CHEBI:18420"/>
        <label>1</label>
    </ligand>
</feature>
<keyword evidence="10" id="KW-1185">Reference proteome</keyword>
<accession>A0A1U7NLK2</accession>
<proteinExistence type="inferred from homology"/>
<dbReference type="CDD" id="cd09087">
    <property type="entry name" value="Ape1-like_AP-endo"/>
    <property type="match status" value="1"/>
</dbReference>
<dbReference type="NCBIfam" id="TIGR00195">
    <property type="entry name" value="exoDNase_III"/>
    <property type="match status" value="1"/>
</dbReference>
<dbReference type="GO" id="GO:0006284">
    <property type="term" value="P:base-excision repair"/>
    <property type="evidence" value="ECO:0007669"/>
    <property type="project" value="TreeGrafter"/>
</dbReference>
<dbReference type="GO" id="GO:0003677">
    <property type="term" value="F:DNA binding"/>
    <property type="evidence" value="ECO:0007669"/>
    <property type="project" value="InterPro"/>
</dbReference>
<dbReference type="GO" id="GO:0003906">
    <property type="term" value="F:DNA-(apurinic or apyrimidinic site) endonuclease activity"/>
    <property type="evidence" value="ECO:0007669"/>
    <property type="project" value="TreeGrafter"/>
</dbReference>
<dbReference type="PROSITE" id="PS51435">
    <property type="entry name" value="AP_NUCLEASE_F1_4"/>
    <property type="match status" value="1"/>
</dbReference>
<dbReference type="InterPro" id="IPR004808">
    <property type="entry name" value="AP_endonuc_1"/>
</dbReference>
<dbReference type="GO" id="GO:0046872">
    <property type="term" value="F:metal ion binding"/>
    <property type="evidence" value="ECO:0007669"/>
    <property type="project" value="UniProtKB-KW"/>
</dbReference>
<comment type="cofactor">
    <cofactor evidence="6">
        <name>Mg(2+)</name>
        <dbReference type="ChEBI" id="CHEBI:18420"/>
    </cofactor>
    <cofactor evidence="6">
        <name>Mn(2+)</name>
        <dbReference type="ChEBI" id="CHEBI:29035"/>
    </cofactor>
    <text evidence="6">Probably binds two magnesium or manganese ions per subunit.</text>
</comment>
<dbReference type="Gene3D" id="3.60.10.10">
    <property type="entry name" value="Endonuclease/exonuclease/phosphatase"/>
    <property type="match status" value="1"/>
</dbReference>
<evidence type="ECO:0000256" key="6">
    <source>
        <dbReference type="PIRSR" id="PIRSR604808-2"/>
    </source>
</evidence>
<evidence type="ECO:0000313" key="9">
    <source>
        <dbReference type="EMBL" id="OLU45670.1"/>
    </source>
</evidence>
<dbReference type="AlphaFoldDB" id="A0A1U7NLK2"/>
<feature type="active site" description="Proton donor/acceptor" evidence="5">
    <location>
        <position position="142"/>
    </location>
</feature>
<dbReference type="SUPFAM" id="SSF56219">
    <property type="entry name" value="DNase I-like"/>
    <property type="match status" value="1"/>
</dbReference>
<dbReference type="Proteomes" id="UP000186705">
    <property type="component" value="Unassembled WGS sequence"/>
</dbReference>
<dbReference type="InterPro" id="IPR036691">
    <property type="entry name" value="Endo/exonu/phosph_ase_sf"/>
</dbReference>
<feature type="binding site" evidence="6">
    <location>
        <position position="7"/>
    </location>
    <ligand>
        <name>Mg(2+)</name>
        <dbReference type="ChEBI" id="CHEBI:18420"/>
        <label>1</label>
    </ligand>
</feature>
<evidence type="ECO:0000256" key="5">
    <source>
        <dbReference type="PIRSR" id="PIRSR604808-1"/>
    </source>
</evidence>